<dbReference type="Proteomes" id="UP001144978">
    <property type="component" value="Unassembled WGS sequence"/>
</dbReference>
<comment type="caution">
    <text evidence="1">The sequence shown here is derived from an EMBL/GenBank/DDBJ whole genome shotgun (WGS) entry which is preliminary data.</text>
</comment>
<dbReference type="EMBL" id="JANSHE010004929">
    <property type="protein sequence ID" value="KAJ2973735.1"/>
    <property type="molecule type" value="Genomic_DNA"/>
</dbReference>
<evidence type="ECO:0000313" key="2">
    <source>
        <dbReference type="Proteomes" id="UP001144978"/>
    </source>
</evidence>
<reference evidence="1" key="1">
    <citation type="submission" date="2022-08" db="EMBL/GenBank/DDBJ databases">
        <title>Genome Sequence of Pycnoporus sanguineus.</title>
        <authorList>
            <person name="Buettner E."/>
        </authorList>
    </citation>
    <scope>NUCLEOTIDE SEQUENCE</scope>
    <source>
        <strain evidence="1">CG-C14</strain>
    </source>
</reference>
<name>A0ACC1N3T1_9APHY</name>
<organism evidence="1 2">
    <name type="scientific">Trametes sanguinea</name>
    <dbReference type="NCBI Taxonomy" id="158606"/>
    <lineage>
        <taxon>Eukaryota</taxon>
        <taxon>Fungi</taxon>
        <taxon>Dikarya</taxon>
        <taxon>Basidiomycota</taxon>
        <taxon>Agaricomycotina</taxon>
        <taxon>Agaricomycetes</taxon>
        <taxon>Polyporales</taxon>
        <taxon>Polyporaceae</taxon>
        <taxon>Trametes</taxon>
    </lineage>
</organism>
<sequence length="205" mass="22017">MMIWFISVRRRRGWESRYSGVPRDALLDEGKSQRRRAGPESDLYSTQIQPFLASPPLAAYTDGPTSNAATVYTAQPHDPSAPITTPYGTHHASTLTLSSERVFTIANNAGPGANSEHDAQSLDVTPVPAGAFGKAVVAQDPVQVRSPPRDPVRVHSDSGMRFDAESVISVQVQPRQPSDPTPEPPEDTADRSTLGSEVPPGYTAS</sequence>
<proteinExistence type="predicted"/>
<accession>A0ACC1N3T1</accession>
<gene>
    <name evidence="1" type="ORF">NUW54_g12010</name>
</gene>
<protein>
    <submittedName>
        <fullName evidence="1">Uncharacterized protein</fullName>
    </submittedName>
</protein>
<evidence type="ECO:0000313" key="1">
    <source>
        <dbReference type="EMBL" id="KAJ2973735.1"/>
    </source>
</evidence>
<keyword evidence="2" id="KW-1185">Reference proteome</keyword>